<dbReference type="CDD" id="cd00037">
    <property type="entry name" value="CLECT"/>
    <property type="match status" value="1"/>
</dbReference>
<dbReference type="Pfam" id="PF00059">
    <property type="entry name" value="Lectin_C"/>
    <property type="match status" value="1"/>
</dbReference>
<evidence type="ECO:0000259" key="3">
    <source>
        <dbReference type="PROSITE" id="PS50041"/>
    </source>
</evidence>
<feature type="signal peptide" evidence="2">
    <location>
        <begin position="1"/>
        <end position="20"/>
    </location>
</feature>
<dbReference type="PROSITE" id="PS51257">
    <property type="entry name" value="PROKAR_LIPOPROTEIN"/>
    <property type="match status" value="1"/>
</dbReference>
<proteinExistence type="predicted"/>
<dbReference type="STRING" id="6265.A0A0B2UXU3"/>
<keyword evidence="4" id="KW-0675">Receptor</keyword>
<evidence type="ECO:0000256" key="1">
    <source>
        <dbReference type="SAM" id="MobiDB-lite"/>
    </source>
</evidence>
<dbReference type="InterPro" id="IPR050111">
    <property type="entry name" value="C-type_lectin/snaclec_domain"/>
</dbReference>
<dbReference type="Gene3D" id="3.10.100.10">
    <property type="entry name" value="Mannose-Binding Protein A, subunit A"/>
    <property type="match status" value="1"/>
</dbReference>
<accession>A0A0B2UXU3</accession>
<dbReference type="OrthoDB" id="6153550at2759"/>
<reference evidence="4 5" key="1">
    <citation type="submission" date="2014-11" db="EMBL/GenBank/DDBJ databases">
        <title>Genetic blueprint of the zoonotic pathogen Toxocara canis.</title>
        <authorList>
            <person name="Zhu X.-Q."/>
            <person name="Korhonen P.K."/>
            <person name="Cai H."/>
            <person name="Young N.D."/>
            <person name="Nejsum P."/>
            <person name="von Samson-Himmelstjerna G."/>
            <person name="Boag P.R."/>
            <person name="Tan P."/>
            <person name="Li Q."/>
            <person name="Min J."/>
            <person name="Yang Y."/>
            <person name="Wang X."/>
            <person name="Fang X."/>
            <person name="Hall R.S."/>
            <person name="Hofmann A."/>
            <person name="Sternberg P.W."/>
            <person name="Jex A.R."/>
            <person name="Gasser R.B."/>
        </authorList>
    </citation>
    <scope>NUCLEOTIDE SEQUENCE [LARGE SCALE GENOMIC DNA]</scope>
    <source>
        <strain evidence="4">PN_DK_2014</strain>
    </source>
</reference>
<sequence length="247" mass="26945">MTRYTIWLLLLLSVGNVVTGCNGPTDCNPFQKCEGGCPQPCDGYYTVCVPPRCIPNPIIIPTTSTLATTTSTQPASTTAVGTTTTPIPTQQSITTNPPTLPTTTLLPTPTPKRLCPKDWWGFGTYCYQVMGGAHNYFTGESHCAALGAYNVWITDDMEEKFVNTLVLSSGGLTYWIGLRKVYGAWIWPDGRPATYLRWRPTQPDGCCGADVTCAIANYVDGAGYWDDAGCYDIWKVPLYSVCKKPLP</sequence>
<dbReference type="PANTHER" id="PTHR22803">
    <property type="entry name" value="MANNOSE, PHOSPHOLIPASE, LECTIN RECEPTOR RELATED"/>
    <property type="match status" value="1"/>
</dbReference>
<dbReference type="EMBL" id="JPKZ01002600">
    <property type="protein sequence ID" value="KHN75866.1"/>
    <property type="molecule type" value="Genomic_DNA"/>
</dbReference>
<name>A0A0B2UXU3_TOXCA</name>
<dbReference type="Proteomes" id="UP000031036">
    <property type="component" value="Unassembled WGS sequence"/>
</dbReference>
<feature type="domain" description="C-type lectin" evidence="3">
    <location>
        <begin position="122"/>
        <end position="230"/>
    </location>
</feature>
<keyword evidence="5" id="KW-1185">Reference proteome</keyword>
<dbReference type="OMA" id="SWESAND"/>
<evidence type="ECO:0000313" key="4">
    <source>
        <dbReference type="EMBL" id="KHN75866.1"/>
    </source>
</evidence>
<dbReference type="InterPro" id="IPR016186">
    <property type="entry name" value="C-type_lectin-like/link_sf"/>
</dbReference>
<dbReference type="PROSITE" id="PS50041">
    <property type="entry name" value="C_TYPE_LECTIN_2"/>
    <property type="match status" value="1"/>
</dbReference>
<comment type="caution">
    <text evidence="4">The sequence shown here is derived from an EMBL/GenBank/DDBJ whole genome shotgun (WGS) entry which is preliminary data.</text>
</comment>
<evidence type="ECO:0000256" key="2">
    <source>
        <dbReference type="SAM" id="SignalP"/>
    </source>
</evidence>
<evidence type="ECO:0000313" key="5">
    <source>
        <dbReference type="Proteomes" id="UP000031036"/>
    </source>
</evidence>
<gene>
    <name evidence="4" type="primary">Fcer2</name>
    <name evidence="4" type="ORF">Tcan_12866</name>
</gene>
<dbReference type="AlphaFoldDB" id="A0A0B2UXU3"/>
<dbReference type="InterPro" id="IPR016187">
    <property type="entry name" value="CTDL_fold"/>
</dbReference>
<keyword evidence="2" id="KW-0732">Signal</keyword>
<dbReference type="InterPro" id="IPR001304">
    <property type="entry name" value="C-type_lectin-like"/>
</dbReference>
<dbReference type="SUPFAM" id="SSF56436">
    <property type="entry name" value="C-type lectin-like"/>
    <property type="match status" value="1"/>
</dbReference>
<protein>
    <submittedName>
        <fullName evidence="4">Low affinity immunoglobulin epsilon Fc receptor</fullName>
    </submittedName>
</protein>
<feature type="chain" id="PRO_5002076675" evidence="2">
    <location>
        <begin position="21"/>
        <end position="247"/>
    </location>
</feature>
<dbReference type="SMART" id="SM00034">
    <property type="entry name" value="CLECT"/>
    <property type="match status" value="1"/>
</dbReference>
<feature type="region of interest" description="Disordered" evidence="1">
    <location>
        <begin position="69"/>
        <end position="103"/>
    </location>
</feature>
<organism evidence="4 5">
    <name type="scientific">Toxocara canis</name>
    <name type="common">Canine roundworm</name>
    <dbReference type="NCBI Taxonomy" id="6265"/>
    <lineage>
        <taxon>Eukaryota</taxon>
        <taxon>Metazoa</taxon>
        <taxon>Ecdysozoa</taxon>
        <taxon>Nematoda</taxon>
        <taxon>Chromadorea</taxon>
        <taxon>Rhabditida</taxon>
        <taxon>Spirurina</taxon>
        <taxon>Ascaridomorpha</taxon>
        <taxon>Ascaridoidea</taxon>
        <taxon>Toxocaridae</taxon>
        <taxon>Toxocara</taxon>
    </lineage>
</organism>